<dbReference type="PANTHER" id="PTHR11941">
    <property type="entry name" value="ENOYL-COA HYDRATASE-RELATED"/>
    <property type="match status" value="1"/>
</dbReference>
<dbReference type="SUPFAM" id="SSF52096">
    <property type="entry name" value="ClpP/crotonase"/>
    <property type="match status" value="1"/>
</dbReference>
<dbReference type="FunFam" id="3.90.226.10:FF:000009">
    <property type="entry name" value="Carnitinyl-CoA dehydratase"/>
    <property type="match status" value="1"/>
</dbReference>
<dbReference type="Pfam" id="PF00378">
    <property type="entry name" value="ECH_1"/>
    <property type="match status" value="1"/>
</dbReference>
<dbReference type="KEGG" id="ocn:CUC15_09845"/>
<dbReference type="InterPro" id="IPR001753">
    <property type="entry name" value="Enoyl-CoA_hydra/iso"/>
</dbReference>
<dbReference type="InterPro" id="IPR018376">
    <property type="entry name" value="Enoyl-CoA_hyd/isom_CS"/>
</dbReference>
<evidence type="ECO:0000256" key="3">
    <source>
        <dbReference type="RuleBase" id="RU003707"/>
    </source>
</evidence>
<dbReference type="Gene3D" id="1.10.12.10">
    <property type="entry name" value="Lyase 2-enoyl-coa Hydratase, Chain A, domain 2"/>
    <property type="match status" value="1"/>
</dbReference>
<evidence type="ECO:0000256" key="2">
    <source>
        <dbReference type="ARBA" id="ARBA00023239"/>
    </source>
</evidence>
<proteinExistence type="inferred from homology"/>
<dbReference type="RefSeq" id="WP_114916504.1">
    <property type="nucleotide sequence ID" value="NZ_CP024848.1"/>
</dbReference>
<dbReference type="CDD" id="cd06558">
    <property type="entry name" value="crotonase-like"/>
    <property type="match status" value="1"/>
</dbReference>
<reference evidence="5" key="1">
    <citation type="submission" date="2017-11" db="EMBL/GenBank/DDBJ databases">
        <authorList>
            <person name="Zhu W."/>
        </authorList>
    </citation>
    <scope>NUCLEOTIDE SEQUENCE [LARGE SCALE GENOMIC DNA]</scope>
    <source>
        <strain evidence="5">160</strain>
    </source>
</reference>
<organism evidence="4 5">
    <name type="scientific">Oceanobacillus zhaokaii</name>
    <dbReference type="NCBI Taxonomy" id="2052660"/>
    <lineage>
        <taxon>Bacteria</taxon>
        <taxon>Bacillati</taxon>
        <taxon>Bacillota</taxon>
        <taxon>Bacilli</taxon>
        <taxon>Bacillales</taxon>
        <taxon>Bacillaceae</taxon>
        <taxon>Oceanobacillus</taxon>
    </lineage>
</organism>
<dbReference type="AlphaFoldDB" id="A0A345PGT1"/>
<keyword evidence="2 4" id="KW-0456">Lyase</keyword>
<accession>A0A345PGT1</accession>
<gene>
    <name evidence="4" type="ORF">CUC15_09845</name>
</gene>
<dbReference type="Proteomes" id="UP000253908">
    <property type="component" value="Chromosome"/>
</dbReference>
<dbReference type="EMBL" id="CP024848">
    <property type="protein sequence ID" value="AXI09211.1"/>
    <property type="molecule type" value="Genomic_DNA"/>
</dbReference>
<name>A0A345PGT1_9BACI</name>
<dbReference type="InterPro" id="IPR014748">
    <property type="entry name" value="Enoyl-CoA_hydra_C"/>
</dbReference>
<dbReference type="OrthoDB" id="9787660at2"/>
<comment type="similarity">
    <text evidence="1 3">Belongs to the enoyl-CoA hydratase/isomerase family.</text>
</comment>
<dbReference type="NCBIfam" id="NF005802">
    <property type="entry name" value="PRK07657.1"/>
    <property type="match status" value="1"/>
</dbReference>
<dbReference type="FunFam" id="1.10.12.10:FF:000001">
    <property type="entry name" value="Probable enoyl-CoA hydratase, mitochondrial"/>
    <property type="match status" value="1"/>
</dbReference>
<evidence type="ECO:0000313" key="5">
    <source>
        <dbReference type="Proteomes" id="UP000253908"/>
    </source>
</evidence>
<sequence>MEQLIKLNRDREHIAIITLNRPEAANALSNTLLYQLNQALQEVDEDTSIYSTIITGAGEKAFCAGADLKERKNMTNESVIDAVAYIGKTVNAIEHLRMPVIAAINGAAFGGGLELALACDIRIASEDIKLGLTEASLAIIPGAGGTQRLPRLIGLGHAKRLIYSAKPITVAEALDIGLVEQVVKKENLLYEAIKLAEIITANGPIAIEQAKLAIHKGMQTDLSSGLTIEHEAYKKTIPTADRLEGLHAFSEKRIPNYQGK</sequence>
<protein>
    <submittedName>
        <fullName evidence="4">Enoyl-CoA hydratase</fullName>
        <ecNumber evidence="4">4.2.1.17</ecNumber>
    </submittedName>
</protein>
<dbReference type="EC" id="4.2.1.17" evidence="4"/>
<dbReference type="GO" id="GO:0004300">
    <property type="term" value="F:enoyl-CoA hydratase activity"/>
    <property type="evidence" value="ECO:0007669"/>
    <property type="project" value="UniProtKB-EC"/>
</dbReference>
<evidence type="ECO:0000313" key="4">
    <source>
        <dbReference type="EMBL" id="AXI09211.1"/>
    </source>
</evidence>
<evidence type="ECO:0000256" key="1">
    <source>
        <dbReference type="ARBA" id="ARBA00005254"/>
    </source>
</evidence>
<dbReference type="Gene3D" id="3.90.226.10">
    <property type="entry name" value="2-enoyl-CoA Hydratase, Chain A, domain 1"/>
    <property type="match status" value="1"/>
</dbReference>
<dbReference type="InterPro" id="IPR029045">
    <property type="entry name" value="ClpP/crotonase-like_dom_sf"/>
</dbReference>
<dbReference type="PANTHER" id="PTHR11941:SF54">
    <property type="entry name" value="ENOYL-COA HYDRATASE, MITOCHONDRIAL"/>
    <property type="match status" value="1"/>
</dbReference>
<dbReference type="GO" id="GO:0006635">
    <property type="term" value="P:fatty acid beta-oxidation"/>
    <property type="evidence" value="ECO:0007669"/>
    <property type="project" value="TreeGrafter"/>
</dbReference>
<keyword evidence="5" id="KW-1185">Reference proteome</keyword>
<dbReference type="PROSITE" id="PS00166">
    <property type="entry name" value="ENOYL_COA_HYDRATASE"/>
    <property type="match status" value="1"/>
</dbReference>